<dbReference type="Proteomes" id="UP001283361">
    <property type="component" value="Unassembled WGS sequence"/>
</dbReference>
<organism evidence="1 2">
    <name type="scientific">Elysia crispata</name>
    <name type="common">lettuce slug</name>
    <dbReference type="NCBI Taxonomy" id="231223"/>
    <lineage>
        <taxon>Eukaryota</taxon>
        <taxon>Metazoa</taxon>
        <taxon>Spiralia</taxon>
        <taxon>Lophotrochozoa</taxon>
        <taxon>Mollusca</taxon>
        <taxon>Gastropoda</taxon>
        <taxon>Heterobranchia</taxon>
        <taxon>Euthyneura</taxon>
        <taxon>Panpulmonata</taxon>
        <taxon>Sacoglossa</taxon>
        <taxon>Placobranchoidea</taxon>
        <taxon>Plakobranchidae</taxon>
        <taxon>Elysia</taxon>
    </lineage>
</organism>
<name>A0AAE0XN22_9GAST</name>
<dbReference type="AlphaFoldDB" id="A0AAE0XN22"/>
<sequence length="66" mass="7432">MMADILEGRWLPVLHHNNNRSNSRGVLRIPLLQPHATSHGSDCDEKPRRRLTRCVAPILPVLVSGE</sequence>
<keyword evidence="2" id="KW-1185">Reference proteome</keyword>
<protein>
    <submittedName>
        <fullName evidence="1">Uncharacterized protein</fullName>
    </submittedName>
</protein>
<evidence type="ECO:0000313" key="1">
    <source>
        <dbReference type="EMBL" id="KAK3698251.1"/>
    </source>
</evidence>
<comment type="caution">
    <text evidence="1">The sequence shown here is derived from an EMBL/GenBank/DDBJ whole genome shotgun (WGS) entry which is preliminary data.</text>
</comment>
<evidence type="ECO:0000313" key="2">
    <source>
        <dbReference type="Proteomes" id="UP001283361"/>
    </source>
</evidence>
<dbReference type="EMBL" id="JAWDGP010007980">
    <property type="protein sequence ID" value="KAK3698251.1"/>
    <property type="molecule type" value="Genomic_DNA"/>
</dbReference>
<gene>
    <name evidence="1" type="ORF">RRG08_026349</name>
</gene>
<accession>A0AAE0XN22</accession>
<reference evidence="1" key="1">
    <citation type="journal article" date="2023" name="G3 (Bethesda)">
        <title>A reference genome for the long-term kleptoplast-retaining sea slug Elysia crispata morphotype clarki.</title>
        <authorList>
            <person name="Eastman K.E."/>
            <person name="Pendleton A.L."/>
            <person name="Shaikh M.A."/>
            <person name="Suttiyut T."/>
            <person name="Ogas R."/>
            <person name="Tomko P."/>
            <person name="Gavelis G."/>
            <person name="Widhalm J.R."/>
            <person name="Wisecaver J.H."/>
        </authorList>
    </citation>
    <scope>NUCLEOTIDE SEQUENCE</scope>
    <source>
        <strain evidence="1">ECLA1</strain>
    </source>
</reference>
<proteinExistence type="predicted"/>